<organism evidence="2 3">
    <name type="scientific">Capnocytophaga granulosa</name>
    <dbReference type="NCBI Taxonomy" id="45242"/>
    <lineage>
        <taxon>Bacteria</taxon>
        <taxon>Pseudomonadati</taxon>
        <taxon>Bacteroidota</taxon>
        <taxon>Flavobacteriia</taxon>
        <taxon>Flavobacteriales</taxon>
        <taxon>Flavobacteriaceae</taxon>
        <taxon>Capnocytophaga</taxon>
    </lineage>
</organism>
<dbReference type="RefSeq" id="WP_016420051.1">
    <property type="nucleotide sequence ID" value="NZ_FNND01000002.1"/>
</dbReference>
<dbReference type="Pfam" id="PF04326">
    <property type="entry name" value="SLFN_AlbA_2"/>
    <property type="match status" value="1"/>
</dbReference>
<dbReference type="PANTHER" id="PTHR30595:SF6">
    <property type="entry name" value="SCHLAFEN ALBA-2 DOMAIN-CONTAINING PROTEIN"/>
    <property type="match status" value="1"/>
</dbReference>
<dbReference type="PANTHER" id="PTHR30595">
    <property type="entry name" value="GLPR-RELATED TRANSCRIPTIONAL REPRESSOR"/>
    <property type="match status" value="1"/>
</dbReference>
<dbReference type="Proteomes" id="UP000182771">
    <property type="component" value="Unassembled WGS sequence"/>
</dbReference>
<keyword evidence="3" id="KW-1185">Reference proteome</keyword>
<dbReference type="Pfam" id="PF13749">
    <property type="entry name" value="HATPase_c_4"/>
    <property type="match status" value="1"/>
</dbReference>
<dbReference type="AlphaFoldDB" id="A0A1H2U1A8"/>
<dbReference type="InterPro" id="IPR038475">
    <property type="entry name" value="RecG_C_sf"/>
</dbReference>
<dbReference type="Gene3D" id="3.30.950.30">
    <property type="entry name" value="Schlafen, AAA domain"/>
    <property type="match status" value="1"/>
</dbReference>
<accession>A0A1H2U1A8</accession>
<name>A0A1H2U1A8_9FLAO</name>
<dbReference type="InterPro" id="IPR038461">
    <property type="entry name" value="Schlafen_AlbA_2_dom_sf"/>
</dbReference>
<protein>
    <submittedName>
        <fullName evidence="2">Predicted transcriptional regulator, contains HTH domain</fullName>
    </submittedName>
</protein>
<evidence type="ECO:0000313" key="3">
    <source>
        <dbReference type="Proteomes" id="UP000182771"/>
    </source>
</evidence>
<feature type="domain" description="Schlafen AlbA-2" evidence="1">
    <location>
        <begin position="18"/>
        <end position="139"/>
    </location>
</feature>
<comment type="caution">
    <text evidence="2">The sequence shown here is derived from an EMBL/GenBank/DDBJ whole genome shotgun (WGS) entry which is preliminary data.</text>
</comment>
<dbReference type="EMBL" id="FNND01000002">
    <property type="protein sequence ID" value="SDW49790.1"/>
    <property type="molecule type" value="Genomic_DNA"/>
</dbReference>
<dbReference type="GeneID" id="85016473"/>
<evidence type="ECO:0000313" key="2">
    <source>
        <dbReference type="EMBL" id="SDW49790.1"/>
    </source>
</evidence>
<dbReference type="InterPro" id="IPR007421">
    <property type="entry name" value="Schlafen_AlbA_2_dom"/>
</dbReference>
<reference evidence="2 3" key="1">
    <citation type="submission" date="2016-10" db="EMBL/GenBank/DDBJ databases">
        <authorList>
            <person name="Varghese N."/>
            <person name="Submissions S."/>
        </authorList>
    </citation>
    <scope>NUCLEOTIDE SEQUENCE [LARGE SCALE GENOMIC DNA]</scope>
    <source>
        <strain evidence="2 3">DSM 11449</strain>
    </source>
</reference>
<dbReference type="Gene3D" id="3.30.565.60">
    <property type="match status" value="1"/>
</dbReference>
<sequence length="483" mass="55623">MIGNIDILVKELCKLPKEAGWVEFKHNNCEPNMVGEDISALANSATLNDRDYAYMIWGIDDTTHEIIGTKVRLKMEKKGNQELENWLRYLLSKNADFEFLDTEIDGKHVELIRVHKALNEPVAFQNIDYVRSGSYTKKLYEFPIFRAQLWDKLRHAQFEDVCVKTEQRFEDIIRLLQVDAYFTLLKIPQPAEKDAVIHYLNEDGIIQKQDNGLYSITNLGAILFAKDLNEFARLGRKAMRVVQYKDVNRLLIQKEESFIQGYAICFENIVRYVNALLPSNEDINTVQLSTTSKFPLPAVREAIANSLIHQDLYITGAAPVVEIFDNRIEVTNPGTPLVDILRIIDNPPKSRNEKLASLMRRLKMCEELGRGWDRMVLACEAQFLPAPRIEVFQDSTKVTLFSEMSFSNIPMEDKLWSCYLHACLMYIQGDALSNKSLRDRFGIPETSSSSSSRLIREAINKKLIKVLDPRTAPRYMKYIPIWA</sequence>
<evidence type="ECO:0000259" key="1">
    <source>
        <dbReference type="Pfam" id="PF04326"/>
    </source>
</evidence>
<gene>
    <name evidence="2" type="ORF">SAMN05444420_102384</name>
</gene>
<proteinExistence type="predicted"/>